<dbReference type="AlphaFoldDB" id="A0A7T4QZ08"/>
<evidence type="ECO:0000313" key="2">
    <source>
        <dbReference type="EMBL" id="QQD17409.1"/>
    </source>
</evidence>
<evidence type="ECO:0000256" key="1">
    <source>
        <dbReference type="SAM" id="MobiDB-lite"/>
    </source>
</evidence>
<dbReference type="KEGG" id="snan:I6N98_13690"/>
<protein>
    <recommendedName>
        <fullName evidence="4">HD domain-containing protein</fullName>
    </recommendedName>
</protein>
<evidence type="ECO:0008006" key="4">
    <source>
        <dbReference type="Google" id="ProtNLM"/>
    </source>
</evidence>
<keyword evidence="3" id="KW-1185">Reference proteome</keyword>
<name>A0A7T4QZ08_9GAMM</name>
<dbReference type="RefSeq" id="WP_198568910.1">
    <property type="nucleotide sequence ID" value="NZ_CP066167.1"/>
</dbReference>
<dbReference type="EMBL" id="CP066167">
    <property type="protein sequence ID" value="QQD17409.1"/>
    <property type="molecule type" value="Genomic_DNA"/>
</dbReference>
<proteinExistence type="predicted"/>
<gene>
    <name evidence="2" type="ORF">I6N98_13690</name>
</gene>
<accession>A0A7T4QZ08</accession>
<dbReference type="Proteomes" id="UP000596063">
    <property type="component" value="Chromosome"/>
</dbReference>
<evidence type="ECO:0000313" key="3">
    <source>
        <dbReference type="Proteomes" id="UP000596063"/>
    </source>
</evidence>
<feature type="region of interest" description="Disordered" evidence="1">
    <location>
        <begin position="283"/>
        <end position="303"/>
    </location>
</feature>
<organism evidence="2 3">
    <name type="scientific">Spongiibacter nanhainus</name>
    <dbReference type="NCBI Taxonomy" id="2794344"/>
    <lineage>
        <taxon>Bacteria</taxon>
        <taxon>Pseudomonadati</taxon>
        <taxon>Pseudomonadota</taxon>
        <taxon>Gammaproteobacteria</taxon>
        <taxon>Cellvibrionales</taxon>
        <taxon>Spongiibacteraceae</taxon>
        <taxon>Spongiibacter</taxon>
    </lineage>
</organism>
<sequence>MPLIHSELSLTPHRSEILTSRRLERCQFRVLGSQDQLDRSGRPTRYLQLGNLAGTALSAIPLGGNPTPLHSADHGDIIEVTGELCAYPSHWRLTPEITALPQRQTLKPTALLPREWVLPAFLPALRVMIRHWSRLSTPALRQFLNSVFVDSSNAMGVLNAPGSLRHHHAYQGGLLEHTADMLVRYGGTYPSSHSDRARDIATTLIIVHDLGKTLTLVGADRGATQPHDMAALELLATPLAELEMFDPTLANILRDYFKPRQWYPKTDHPSYELVSRLDRQSGANAHHSAGWQRSMPHPHNNAS</sequence>
<reference evidence="2 3" key="1">
    <citation type="submission" date="2020-12" db="EMBL/GenBank/DDBJ databases">
        <authorList>
            <person name="Shan Y."/>
        </authorList>
    </citation>
    <scope>NUCLEOTIDE SEQUENCE [LARGE SCALE GENOMIC DNA]</scope>
    <source>
        <strain evidence="3">csc3.9</strain>
    </source>
</reference>